<evidence type="ECO:0000313" key="2">
    <source>
        <dbReference type="EMBL" id="MDQ5769551.1"/>
    </source>
</evidence>
<dbReference type="RefSeq" id="WP_308135405.1">
    <property type="nucleotide sequence ID" value="NZ_CP133197.1"/>
</dbReference>
<organism evidence="3">
    <name type="scientific">Thiothrix subterranea</name>
    <dbReference type="NCBI Taxonomy" id="2735563"/>
    <lineage>
        <taxon>Bacteria</taxon>
        <taxon>Pseudomonadati</taxon>
        <taxon>Pseudomonadota</taxon>
        <taxon>Gammaproteobacteria</taxon>
        <taxon>Thiotrichales</taxon>
        <taxon>Thiotrichaceae</taxon>
        <taxon>Thiothrix</taxon>
    </lineage>
</organism>
<reference evidence="3 4" key="1">
    <citation type="submission" date="2023-08" db="EMBL/GenBank/DDBJ databases">
        <title>New molecular markers tilS and rpoB for phylogenetic and monitoring studies of the genus Thiothrix biodiversity.</title>
        <authorList>
            <person name="Ravin N.V."/>
            <person name="Smolyakov D."/>
            <person name="Markov N.D."/>
            <person name="Beletsky A.V."/>
            <person name="Mardanov A.V."/>
            <person name="Rudenko T.S."/>
            <person name="Grabovich M.Y."/>
        </authorList>
    </citation>
    <scope>NUCLEOTIDE SEQUENCE</scope>
    <source>
        <strain evidence="3">DNT52</strain>
        <strain evidence="2 4">H33</strain>
    </source>
</reference>
<evidence type="ECO:0000313" key="3">
    <source>
        <dbReference type="EMBL" id="WML87134.1"/>
    </source>
</evidence>
<dbReference type="EMBL" id="JAVFKN010000018">
    <property type="protein sequence ID" value="MDQ5769551.1"/>
    <property type="molecule type" value="Genomic_DNA"/>
</dbReference>
<name>A0AA51MNT6_9GAMM</name>
<feature type="region of interest" description="Disordered" evidence="1">
    <location>
        <begin position="246"/>
        <end position="265"/>
    </location>
</feature>
<sequence>MKRLIKPPIQSLLWLGGAVLLGSTGWSLVSLKLLEAEQSQQSSAVSVKIPDASALDAPDLNRYAQMVSAPLFWESRKKIEPEKLEAPVIVSTPVDTTLPEGRLIGIVDLGNSLFAMMENAAGGTVQLRTGDTWGAWAVKGIDPDRVFLALGDQQQEIPLVADFSAPQENPQMAQARIVRQQVVAQQQAVAQPAAAAPLPSTLPTANAANIANMAAAVGMPFPADAQKQPPALSVQDALEARQRLMASRWGGLTGENPASAPPPSQ</sequence>
<evidence type="ECO:0000313" key="4">
    <source>
        <dbReference type="Proteomes" id="UP001223336"/>
    </source>
</evidence>
<keyword evidence="4" id="KW-1185">Reference proteome</keyword>
<accession>A0AA51MNT6</accession>
<dbReference type="Proteomes" id="UP001223336">
    <property type="component" value="Unassembled WGS sequence"/>
</dbReference>
<evidence type="ECO:0000256" key="1">
    <source>
        <dbReference type="SAM" id="MobiDB-lite"/>
    </source>
</evidence>
<proteinExistence type="predicted"/>
<evidence type="ECO:0008006" key="5">
    <source>
        <dbReference type="Google" id="ProtNLM"/>
    </source>
</evidence>
<dbReference type="AlphaFoldDB" id="A0AA51MNT6"/>
<dbReference type="Proteomes" id="UP001229862">
    <property type="component" value="Chromosome"/>
</dbReference>
<gene>
    <name evidence="2" type="ORF">RCC75_13495</name>
    <name evidence="3" type="ORF">RCG00_01970</name>
</gene>
<dbReference type="EMBL" id="CP133217">
    <property type="protein sequence ID" value="WML87134.1"/>
    <property type="molecule type" value="Genomic_DNA"/>
</dbReference>
<protein>
    <recommendedName>
        <fullName evidence="5">Type II secretion system protein GspC N-terminal domain-containing protein</fullName>
    </recommendedName>
</protein>